<keyword evidence="4" id="KW-1185">Reference proteome</keyword>
<evidence type="ECO:0000256" key="1">
    <source>
        <dbReference type="ARBA" id="ARBA00044755"/>
    </source>
</evidence>
<dbReference type="STRING" id="926569.ANT_08490"/>
<dbReference type="eggNOG" id="COG1664">
    <property type="taxonomic scope" value="Bacteria"/>
</dbReference>
<dbReference type="PANTHER" id="PTHR35024">
    <property type="entry name" value="HYPOTHETICAL CYTOSOLIC PROTEIN"/>
    <property type="match status" value="1"/>
</dbReference>
<dbReference type="RefSeq" id="WP_013559275.1">
    <property type="nucleotide sequence ID" value="NC_014960.1"/>
</dbReference>
<gene>
    <name evidence="3" type="ordered locus">ANT_08490</name>
</gene>
<organism evidence="3 4">
    <name type="scientific">Anaerolinea thermophila (strain DSM 14523 / JCM 11388 / NBRC 100420 / UNI-1)</name>
    <dbReference type="NCBI Taxonomy" id="926569"/>
    <lineage>
        <taxon>Bacteria</taxon>
        <taxon>Bacillati</taxon>
        <taxon>Chloroflexota</taxon>
        <taxon>Anaerolineae</taxon>
        <taxon>Anaerolineales</taxon>
        <taxon>Anaerolineaceae</taxon>
        <taxon>Anaerolinea</taxon>
    </lineage>
</organism>
<evidence type="ECO:0000313" key="3">
    <source>
        <dbReference type="EMBL" id="BAJ62883.1"/>
    </source>
</evidence>
<proteinExistence type="inferred from homology"/>
<evidence type="ECO:0000256" key="2">
    <source>
        <dbReference type="SAM" id="MobiDB-lite"/>
    </source>
</evidence>
<dbReference type="Proteomes" id="UP000008922">
    <property type="component" value="Chromosome"/>
</dbReference>
<evidence type="ECO:0000313" key="4">
    <source>
        <dbReference type="Proteomes" id="UP000008922"/>
    </source>
</evidence>
<dbReference type="HOGENOM" id="CLU_072799_6_4_0"/>
<sequence>MFRKTPPQTPPPNPNMPVERVTSVLGPGILWKGNLRGTGGIRIEGTFEGDITLRGLVVVGETGKVVCQTLQANTVIVAGTVTGNITAEKLEIRGTGRVWGDVIISALATEEGGFLRGQVRMEEKIEFPLETSSSESSSETA</sequence>
<protein>
    <recommendedName>
        <fullName evidence="5">Polymer-forming cytoskeletal protein</fullName>
    </recommendedName>
</protein>
<evidence type="ECO:0008006" key="5">
    <source>
        <dbReference type="Google" id="ProtNLM"/>
    </source>
</evidence>
<dbReference type="AlphaFoldDB" id="E8N369"/>
<name>E8N369_ANATU</name>
<dbReference type="InterPro" id="IPR007607">
    <property type="entry name" value="BacA/B"/>
</dbReference>
<dbReference type="InParanoid" id="E8N369"/>
<dbReference type="Pfam" id="PF04519">
    <property type="entry name" value="Bactofilin"/>
    <property type="match status" value="1"/>
</dbReference>
<dbReference type="PANTHER" id="PTHR35024:SF4">
    <property type="entry name" value="POLYMER-FORMING CYTOSKELETAL PROTEIN"/>
    <property type="match status" value="1"/>
</dbReference>
<accession>E8N369</accession>
<dbReference type="KEGG" id="atm:ANT_08490"/>
<reference evidence="3 4" key="1">
    <citation type="submission" date="2010-12" db="EMBL/GenBank/DDBJ databases">
        <title>Whole genome sequence of Anaerolinea thermophila UNI-1.</title>
        <authorList>
            <person name="Narita-Yamada S."/>
            <person name="Kishi E."/>
            <person name="Watanabe Y."/>
            <person name="Takasaki K."/>
            <person name="Ankai A."/>
            <person name="Oguchi A."/>
            <person name="Fukui S."/>
            <person name="Takahashi M."/>
            <person name="Yashiro I."/>
            <person name="Hosoyama A."/>
            <person name="Sekiguchi Y."/>
            <person name="Hanada S."/>
            <person name="Fujita N."/>
        </authorList>
    </citation>
    <scope>NUCLEOTIDE SEQUENCE [LARGE SCALE GENOMIC DNA]</scope>
    <source>
        <strain evidence="4">DSM 14523 / JCM 11388 / NBRC 100420 / UNI-1</strain>
    </source>
</reference>
<dbReference type="EMBL" id="AP012029">
    <property type="protein sequence ID" value="BAJ62883.1"/>
    <property type="molecule type" value="Genomic_DNA"/>
</dbReference>
<feature type="region of interest" description="Disordered" evidence="2">
    <location>
        <begin position="1"/>
        <end position="20"/>
    </location>
</feature>
<comment type="similarity">
    <text evidence="1">Belongs to the bactofilin family.</text>
</comment>